<reference evidence="4" key="2">
    <citation type="submission" date="2025-09" db="UniProtKB">
        <authorList>
            <consortium name="Ensembl"/>
        </authorList>
    </citation>
    <scope>IDENTIFICATION</scope>
</reference>
<dbReference type="GeneTree" id="ENSGT01000000214708"/>
<reference evidence="4" key="1">
    <citation type="submission" date="2025-08" db="UniProtKB">
        <authorList>
            <consortium name="Ensembl"/>
        </authorList>
    </citation>
    <scope>IDENTIFICATION</scope>
</reference>
<organism evidence="4 5">
    <name type="scientific">Eptatretus burgeri</name>
    <name type="common">Inshore hagfish</name>
    <dbReference type="NCBI Taxonomy" id="7764"/>
    <lineage>
        <taxon>Eukaryota</taxon>
        <taxon>Metazoa</taxon>
        <taxon>Chordata</taxon>
        <taxon>Craniata</taxon>
        <taxon>Vertebrata</taxon>
        <taxon>Cyclostomata</taxon>
        <taxon>Myxini</taxon>
        <taxon>Myxiniformes</taxon>
        <taxon>Myxinidae</taxon>
        <taxon>Eptatretinae</taxon>
        <taxon>Eptatretus</taxon>
    </lineage>
</organism>
<dbReference type="Gene3D" id="2.60.120.200">
    <property type="match status" value="1"/>
</dbReference>
<keyword evidence="1" id="KW-0677">Repeat</keyword>
<sequence length="363" mass="41150">PRPPSNCHEALLFLIVFLLLFHLSTAEPVDVLKVLDFASKPPGITQAIGFCSSRKDDRKVDRAFRIGKDAQLSIPTKQLFPESEFPRDFSVLLTMRVRKRTQAFLLSIYEKQGRQQLGIEVGRSPLFLYEDQNKRPPPNQYPVFKGVNLADNRWHRIAISVHKKTVTLVLDCQKNFTRPLKRSTNAQIDKNGITIFGTRLVDEAHFEVSCGRATDVSSMSNFLKDSHYLYAHPSVVKCPFLHPPPFPFPFLTLILSYLCTQHIDFPSPNSVLFIEYSRVNLYSSIGDAMMFHGVQKNEGMSCDVNTDRPSCGSISPRVPCKPNGRSKSCLYILGCLYPAACHIWAHYLFPTLPRLSPQPYDDS</sequence>
<keyword evidence="5" id="KW-1185">Reference proteome</keyword>
<evidence type="ECO:0000256" key="1">
    <source>
        <dbReference type="ARBA" id="ARBA00022737"/>
    </source>
</evidence>
<dbReference type="Pfam" id="PF02210">
    <property type="entry name" value="Laminin_G_2"/>
    <property type="match status" value="1"/>
</dbReference>
<dbReference type="InterPro" id="IPR048287">
    <property type="entry name" value="TSPN-like_N"/>
</dbReference>
<proteinExistence type="predicted"/>
<dbReference type="Ensembl" id="ENSEBUT00000026400.1">
    <property type="protein sequence ID" value="ENSEBUP00000025825.1"/>
    <property type="gene ID" value="ENSEBUG00000015911.1"/>
</dbReference>
<evidence type="ECO:0000313" key="4">
    <source>
        <dbReference type="Ensembl" id="ENSEBUP00000025825.1"/>
    </source>
</evidence>
<evidence type="ECO:0000256" key="2">
    <source>
        <dbReference type="SAM" id="SignalP"/>
    </source>
</evidence>
<feature type="signal peptide" evidence="2">
    <location>
        <begin position="1"/>
        <end position="26"/>
    </location>
</feature>
<dbReference type="InterPro" id="IPR001791">
    <property type="entry name" value="Laminin_G"/>
</dbReference>
<keyword evidence="2" id="KW-0732">Signal</keyword>
<evidence type="ECO:0000259" key="3">
    <source>
        <dbReference type="SMART" id="SM00210"/>
    </source>
</evidence>
<dbReference type="SMART" id="SM00210">
    <property type="entry name" value="TSPN"/>
    <property type="match status" value="1"/>
</dbReference>
<name>A0A8C4R6Y3_EPTBU</name>
<dbReference type="SUPFAM" id="SSF49899">
    <property type="entry name" value="Concanavalin A-like lectins/glucanases"/>
    <property type="match status" value="1"/>
</dbReference>
<feature type="domain" description="Thrombospondin-like N-terminal" evidence="3">
    <location>
        <begin position="28"/>
        <end position="212"/>
    </location>
</feature>
<protein>
    <recommendedName>
        <fullName evidence="3">Thrombospondin-like N-terminal domain-containing protein</fullName>
    </recommendedName>
</protein>
<accession>A0A8C4R6Y3</accession>
<evidence type="ECO:0000313" key="5">
    <source>
        <dbReference type="Proteomes" id="UP000694388"/>
    </source>
</evidence>
<dbReference type="AlphaFoldDB" id="A0A8C4R6Y3"/>
<dbReference type="InterPro" id="IPR013320">
    <property type="entry name" value="ConA-like_dom_sf"/>
</dbReference>
<feature type="chain" id="PRO_5034265206" description="Thrombospondin-like N-terminal domain-containing protein" evidence="2">
    <location>
        <begin position="27"/>
        <end position="363"/>
    </location>
</feature>
<dbReference type="Proteomes" id="UP000694388">
    <property type="component" value="Unplaced"/>
</dbReference>